<name>A0A8H6JVI8_9PEZI</name>
<reference evidence="2" key="1">
    <citation type="journal article" date="2020" name="Phytopathology">
        <title>Genome Sequence Resources of Colletotrichum truncatum, C. plurivorum, C. musicola, and C. sojae: Four Species Pathogenic to Soybean (Glycine max).</title>
        <authorList>
            <person name="Rogerio F."/>
            <person name="Boufleur T.R."/>
            <person name="Ciampi-Guillardi M."/>
            <person name="Sukno S.A."/>
            <person name="Thon M.R."/>
            <person name="Massola Junior N.S."/>
            <person name="Baroncelli R."/>
        </authorList>
    </citation>
    <scope>NUCLEOTIDE SEQUENCE</scope>
    <source>
        <strain evidence="2">LFN0074</strain>
    </source>
</reference>
<sequence>MASALGKRKASPIEISSGSDTGSVDVTLDRPYKKTKTMKNSKRPATDSRKGWAKRLPANSCAEGPGKCTNKLNEFFRFLGPDPNEGTGVRMQAEPCFASYVIQTSKTPGRLSLAAVARSLEESLDESAKDPLEYDTWLAKWAEEREVTAEEDEPDHLRKLVRRGLVRSKGHKMYYYSFCKGDWADDMNTWHCAKCKKCTY</sequence>
<gene>
    <name evidence="2" type="ORF">CMUS01_11702</name>
</gene>
<organism evidence="2 3">
    <name type="scientific">Colletotrichum musicola</name>
    <dbReference type="NCBI Taxonomy" id="2175873"/>
    <lineage>
        <taxon>Eukaryota</taxon>
        <taxon>Fungi</taxon>
        <taxon>Dikarya</taxon>
        <taxon>Ascomycota</taxon>
        <taxon>Pezizomycotina</taxon>
        <taxon>Sordariomycetes</taxon>
        <taxon>Hypocreomycetidae</taxon>
        <taxon>Glomerellales</taxon>
        <taxon>Glomerellaceae</taxon>
        <taxon>Colletotrichum</taxon>
        <taxon>Colletotrichum orchidearum species complex</taxon>
    </lineage>
</organism>
<comment type="caution">
    <text evidence="2">The sequence shown here is derived from an EMBL/GenBank/DDBJ whole genome shotgun (WGS) entry which is preliminary data.</text>
</comment>
<proteinExistence type="predicted"/>
<dbReference type="Proteomes" id="UP000639643">
    <property type="component" value="Unassembled WGS sequence"/>
</dbReference>
<dbReference type="AlphaFoldDB" id="A0A8H6JVI8"/>
<keyword evidence="3" id="KW-1185">Reference proteome</keyword>
<feature type="compositionally biased region" description="Basic residues" evidence="1">
    <location>
        <begin position="1"/>
        <end position="10"/>
    </location>
</feature>
<dbReference type="OrthoDB" id="10012048at2759"/>
<evidence type="ECO:0000313" key="2">
    <source>
        <dbReference type="EMBL" id="KAF6819606.1"/>
    </source>
</evidence>
<dbReference type="EMBL" id="WIGM01000610">
    <property type="protein sequence ID" value="KAF6819606.1"/>
    <property type="molecule type" value="Genomic_DNA"/>
</dbReference>
<evidence type="ECO:0000256" key="1">
    <source>
        <dbReference type="SAM" id="MobiDB-lite"/>
    </source>
</evidence>
<feature type="region of interest" description="Disordered" evidence="1">
    <location>
        <begin position="1"/>
        <end position="58"/>
    </location>
</feature>
<feature type="compositionally biased region" description="Polar residues" evidence="1">
    <location>
        <begin position="14"/>
        <end position="24"/>
    </location>
</feature>
<evidence type="ECO:0000313" key="3">
    <source>
        <dbReference type="Proteomes" id="UP000639643"/>
    </source>
</evidence>
<feature type="compositionally biased region" description="Basic residues" evidence="1">
    <location>
        <begin position="33"/>
        <end position="42"/>
    </location>
</feature>
<protein>
    <submittedName>
        <fullName evidence="2">Uncharacterized protein</fullName>
    </submittedName>
</protein>
<accession>A0A8H6JVI8</accession>